<name>A0AA37XB31_9MICO</name>
<keyword evidence="2" id="KW-1133">Transmembrane helix</keyword>
<evidence type="ECO:0000256" key="1">
    <source>
        <dbReference type="SAM" id="MobiDB-lite"/>
    </source>
</evidence>
<dbReference type="RefSeq" id="WP_284231033.1">
    <property type="nucleotide sequence ID" value="NZ_BSUL01000001.1"/>
</dbReference>
<evidence type="ECO:0000256" key="2">
    <source>
        <dbReference type="SAM" id="Phobius"/>
    </source>
</evidence>
<accession>A0AA37XB31</accession>
<keyword evidence="2" id="KW-0812">Transmembrane</keyword>
<gene>
    <name evidence="3" type="ORF">GCM10025874_12290</name>
</gene>
<feature type="region of interest" description="Disordered" evidence="1">
    <location>
        <begin position="76"/>
        <end position="96"/>
    </location>
</feature>
<evidence type="ECO:0000313" key="3">
    <source>
        <dbReference type="EMBL" id="GMA27976.1"/>
    </source>
</evidence>
<dbReference type="EMBL" id="BSUL01000001">
    <property type="protein sequence ID" value="GMA27976.1"/>
    <property type="molecule type" value="Genomic_DNA"/>
</dbReference>
<protein>
    <submittedName>
        <fullName evidence="3">Uncharacterized protein</fullName>
    </submittedName>
</protein>
<evidence type="ECO:0000313" key="4">
    <source>
        <dbReference type="Proteomes" id="UP001157160"/>
    </source>
</evidence>
<feature type="transmembrane region" description="Helical" evidence="2">
    <location>
        <begin position="21"/>
        <end position="41"/>
    </location>
</feature>
<reference evidence="3 4" key="1">
    <citation type="journal article" date="2014" name="Int. J. Syst. Evol. Microbiol.">
        <title>Complete genome sequence of Corynebacterium casei LMG S-19264T (=DSM 44701T), isolated from a smear-ripened cheese.</title>
        <authorList>
            <consortium name="US DOE Joint Genome Institute (JGI-PGF)"/>
            <person name="Walter F."/>
            <person name="Albersmeier A."/>
            <person name="Kalinowski J."/>
            <person name="Ruckert C."/>
        </authorList>
    </citation>
    <scope>NUCLEOTIDE SEQUENCE [LARGE SCALE GENOMIC DNA]</scope>
    <source>
        <strain evidence="3 4">NBRC 112289</strain>
    </source>
</reference>
<dbReference type="Proteomes" id="UP001157160">
    <property type="component" value="Unassembled WGS sequence"/>
</dbReference>
<keyword evidence="4" id="KW-1185">Reference proteome</keyword>
<organism evidence="3 4">
    <name type="scientific">Arenivirga flava</name>
    <dbReference type="NCBI Taxonomy" id="1930060"/>
    <lineage>
        <taxon>Bacteria</taxon>
        <taxon>Bacillati</taxon>
        <taxon>Actinomycetota</taxon>
        <taxon>Actinomycetes</taxon>
        <taxon>Micrococcales</taxon>
        <taxon>Microbacteriaceae</taxon>
        <taxon>Arenivirga</taxon>
    </lineage>
</organism>
<dbReference type="AlphaFoldDB" id="A0AA37XB31"/>
<sequence>MSAATQQRVLTPTVRDTARRARFWVVIAIVLLAFGVVAAVGSGTAAPGEPFSAENPAPSGSRALAQVLGDAGVEVVTADSSTRRGPRSTIPPRRAS</sequence>
<keyword evidence="2" id="KW-0472">Membrane</keyword>
<comment type="caution">
    <text evidence="3">The sequence shown here is derived from an EMBL/GenBank/DDBJ whole genome shotgun (WGS) entry which is preliminary data.</text>
</comment>
<proteinExistence type="predicted"/>